<dbReference type="PANTHER" id="PTHR38522">
    <property type="entry name" value="PLASMA MEMBRANE-ASSOCIATED CATION-BINDING PROTEIN 1"/>
    <property type="match status" value="1"/>
</dbReference>
<evidence type="ECO:0000256" key="1">
    <source>
        <dbReference type="SAM" id="MobiDB-lite"/>
    </source>
</evidence>
<accession>A0A835R347</accession>
<feature type="compositionally biased region" description="Low complexity" evidence="1">
    <location>
        <begin position="185"/>
        <end position="196"/>
    </location>
</feature>
<protein>
    <recommendedName>
        <fullName evidence="4">Plasma membrane-associated cation-binding protein 1</fullName>
    </recommendedName>
</protein>
<keyword evidence="3" id="KW-1185">Reference proteome</keyword>
<organism evidence="2 3">
    <name type="scientific">Vanilla planifolia</name>
    <name type="common">Vanilla</name>
    <dbReference type="NCBI Taxonomy" id="51239"/>
    <lineage>
        <taxon>Eukaryota</taxon>
        <taxon>Viridiplantae</taxon>
        <taxon>Streptophyta</taxon>
        <taxon>Embryophyta</taxon>
        <taxon>Tracheophyta</taxon>
        <taxon>Spermatophyta</taxon>
        <taxon>Magnoliopsida</taxon>
        <taxon>Liliopsida</taxon>
        <taxon>Asparagales</taxon>
        <taxon>Orchidaceae</taxon>
        <taxon>Vanilloideae</taxon>
        <taxon>Vanilleae</taxon>
        <taxon>Vanilla</taxon>
    </lineage>
</organism>
<sequence length="196" mass="21391">MGYWKTKVLPKIKKVFEKSGNKKAAAEASKTFDDSKEEIGKEFEEKKGDLQPKVLEIYEASPVEIKTLVKERTDAGLKKNSSAVTKFLEELAKIEFPGSKLASEASSKFGAANASATIFFIFEKISVLLPPEEASSAKDREVVVAEEDKKGEVEVVKVEDEKKVEDETSTPPPPPTEEKKEPATEEAAGGDDAAKP</sequence>
<dbReference type="Proteomes" id="UP000636800">
    <property type="component" value="Unassembled WGS sequence"/>
</dbReference>
<evidence type="ECO:0000313" key="2">
    <source>
        <dbReference type="EMBL" id="KAG0484731.1"/>
    </source>
</evidence>
<gene>
    <name evidence="2" type="ORF">HPP92_008810</name>
</gene>
<proteinExistence type="predicted"/>
<name>A0A835R347_VANPL</name>
<dbReference type="Pfam" id="PF05558">
    <property type="entry name" value="DREPP"/>
    <property type="match status" value="1"/>
</dbReference>
<dbReference type="InterPro" id="IPR008469">
    <property type="entry name" value="DREPP"/>
</dbReference>
<comment type="caution">
    <text evidence="2">The sequence shown here is derived from an EMBL/GenBank/DDBJ whole genome shotgun (WGS) entry which is preliminary data.</text>
</comment>
<feature type="region of interest" description="Disordered" evidence="1">
    <location>
        <begin position="133"/>
        <end position="196"/>
    </location>
</feature>
<dbReference type="AlphaFoldDB" id="A0A835R347"/>
<dbReference type="GO" id="GO:0005886">
    <property type="term" value="C:plasma membrane"/>
    <property type="evidence" value="ECO:0007669"/>
    <property type="project" value="InterPro"/>
</dbReference>
<dbReference type="PANTHER" id="PTHR38522:SF2">
    <property type="entry name" value="PLASMA MEMBRANE-ASSOCIATED CATION-BINDING PROTEIN 1"/>
    <property type="match status" value="1"/>
</dbReference>
<dbReference type="EMBL" id="JADCNL010000004">
    <property type="protein sequence ID" value="KAG0484731.1"/>
    <property type="molecule type" value="Genomic_DNA"/>
</dbReference>
<evidence type="ECO:0000313" key="3">
    <source>
        <dbReference type="Proteomes" id="UP000636800"/>
    </source>
</evidence>
<feature type="compositionally biased region" description="Basic and acidic residues" evidence="1">
    <location>
        <begin position="135"/>
        <end position="166"/>
    </location>
</feature>
<reference evidence="2 3" key="1">
    <citation type="journal article" date="2020" name="Nat. Food">
        <title>A phased Vanilla planifolia genome enables genetic improvement of flavour and production.</title>
        <authorList>
            <person name="Hasing T."/>
            <person name="Tang H."/>
            <person name="Brym M."/>
            <person name="Khazi F."/>
            <person name="Huang T."/>
            <person name="Chambers A.H."/>
        </authorList>
    </citation>
    <scope>NUCLEOTIDE SEQUENCE [LARGE SCALE GENOMIC DNA]</scope>
    <source>
        <tissue evidence="2">Leaf</tissue>
    </source>
</reference>
<evidence type="ECO:0008006" key="4">
    <source>
        <dbReference type="Google" id="ProtNLM"/>
    </source>
</evidence>
<dbReference type="OrthoDB" id="682663at2759"/>